<evidence type="ECO:0000259" key="21">
    <source>
        <dbReference type="SMART" id="SM01241"/>
    </source>
</evidence>
<dbReference type="SMART" id="SM00187">
    <property type="entry name" value="INB"/>
    <property type="match status" value="2"/>
</dbReference>
<evidence type="ECO:0000256" key="10">
    <source>
        <dbReference type="ARBA" id="ARBA00022837"/>
    </source>
</evidence>
<dbReference type="GO" id="GO:0008305">
    <property type="term" value="C:integrin complex"/>
    <property type="evidence" value="ECO:0007669"/>
    <property type="project" value="TreeGrafter"/>
</dbReference>
<evidence type="ECO:0000256" key="8">
    <source>
        <dbReference type="ARBA" id="ARBA00022729"/>
    </source>
</evidence>
<feature type="domain" description="Integrin beta subunit tail" evidence="22">
    <location>
        <begin position="385"/>
        <end position="464"/>
    </location>
</feature>
<dbReference type="PANTHER" id="PTHR10082">
    <property type="entry name" value="INTEGRIN BETA SUBUNIT"/>
    <property type="match status" value="1"/>
</dbReference>
<dbReference type="Gene3D" id="2.10.25.10">
    <property type="entry name" value="Laminin"/>
    <property type="match status" value="8"/>
</dbReference>
<keyword evidence="8" id="KW-0732">Signal</keyword>
<dbReference type="FunFam" id="3.40.50.410:FF:000002">
    <property type="entry name" value="Integrin beta"/>
    <property type="match status" value="1"/>
</dbReference>
<evidence type="ECO:0000256" key="7">
    <source>
        <dbReference type="ARBA" id="ARBA00022723"/>
    </source>
</evidence>
<dbReference type="Pfam" id="PF23105">
    <property type="entry name" value="EGF_integrin"/>
    <property type="match status" value="2"/>
</dbReference>
<keyword evidence="14 18" id="KW-0401">Integrin</keyword>
<dbReference type="InterPro" id="IPR036349">
    <property type="entry name" value="Integrin_bsu_tail_dom_sf"/>
</dbReference>
<keyword evidence="5" id="KW-0597">Phosphoprotein</keyword>
<dbReference type="GO" id="GO:0016477">
    <property type="term" value="P:cell migration"/>
    <property type="evidence" value="ECO:0007669"/>
    <property type="project" value="TreeGrafter"/>
</dbReference>
<dbReference type="EnsemblMetazoa" id="G31794.1">
    <property type="protein sequence ID" value="G31794.1:cds"/>
    <property type="gene ID" value="G31794"/>
</dbReference>
<sequence>GQIGWRTGSRRLLLFSTDSGFHYAGDGKLGGILQANDGNCHLDSNGMYTDSSNKDYPSLSQIAVKAKENNVNLVFAVTDEQKDIYHKLIPLIAGSEIGVLDSDSQNIVKLVRDNYLAIISKVELIVENSDNMEVKIRTKCKGTIEKETNRCENLSLADQVVFSVTLGVKSCPPKGQEMKTIKIKPVGLHDTLTVNVRIKCQCDCDSDQKMMENKNHANCNGNGTFVCGMCVCNEPYFGVKCDCVKGEVTPPEKDRECIQDKSTTTLCNGRGECSCGRCLCRETQKGTNNYYTGKYCECDDTKCSYYGGLICGGLSRGQCICGVCNCNSGFTGDSCGCSTDKSPCMYNDLECNGAGVCECGKCKCTNPKYFGSHCQECEGCDQEKCRAHQGCALCNRVTPGVLTQEQCKTECPRTTAVNTIRKDTTRCETLDKEDCFVYFTYFYDADNNIRVEVQREPVCPTKPNVGAIVGGVLAAILLIGIGILIAWKVLITLKDRREYFAFLKSLENAKWETSGNPIYKNPKVQYKNPMHTILSTSQLLRPLTTLHLGKRVTLLLRVAGERMVSTVWFLCFTTIFCSLNPIGKLSAQDLRTDTLTPTQENPCLKEKTTTCGECIAISTLCAFCTDAEYDANNYPRCDLLTTHQKLINNKPRCKDIVNPSSTLVKSRDDRLIDGDRDRYAVQIRPQQIDLELRPNDPQTFNLTFRLAENYPVDLYYLMDLSNSMADDKEKLASLGVKIAEDMSTITKNFKLGFGSFVDKVVMPYVSTAPNKINSPCPGCEKAYGFRNVHPLDPNATLFRDKVNAAKVSGNLDAPEGGFDAIMQAIACETEIGWRNRSRRMLLFSTDAGFHYAGDGKLGGIIQPNDGNCHLSPDGMYTESSNQDYPSISQVAVKAKEKNVNIIFAVTNDQKNIYDQLKPIIAGSETGVLASDSQNVVKLVRDNYLAITSKVEMIVENSDNLEVKFRTKCKGTEEKETNKCENLAIGESVDFSVTVEVKSCPPKGEEERTLRIKPVGLYDDLTVKLKLMCQCDCESPKQMEDNKNHEKCNGNGTYVCGMCVCNEPYFGDYCDCDKGTGTIADKESECIQDKNTTIICNGRGECNCGTCTCRERQKGTNHFYTGRYCECDDYSCPYYAGLICGGLGRGQCDCGNCKCNAGFNGTNCGCNTDNSTCMYNGLLCNDKGTCECGKCTCTDPKYFGPQCQECDNCGQEQCRTHQDCALCNRTNAGVLTKEQCEKECSHTTAVDKIRNGITNCEYVDQNGCFIYFTYFYDDDGTLRVEVQKEPECPPEVNVLAIVLGVIAGIVFFGIILLLIWKLFTTISDKRELARFEKEAMNARWDTGENPIYKKATSTYQNPVYGKK</sequence>
<dbReference type="GO" id="GO:0098609">
    <property type="term" value="P:cell-cell adhesion"/>
    <property type="evidence" value="ECO:0007669"/>
    <property type="project" value="TreeGrafter"/>
</dbReference>
<feature type="domain" description="Integrin beta subunit VWA" evidence="20">
    <location>
        <begin position="610"/>
        <end position="1030"/>
    </location>
</feature>
<evidence type="ECO:0000256" key="12">
    <source>
        <dbReference type="ARBA" id="ARBA00022889"/>
    </source>
</evidence>
<evidence type="ECO:0000256" key="5">
    <source>
        <dbReference type="ARBA" id="ARBA00022553"/>
    </source>
</evidence>
<dbReference type="PRINTS" id="PR01186">
    <property type="entry name" value="INTEGRINB"/>
</dbReference>
<evidence type="ECO:0000256" key="16">
    <source>
        <dbReference type="ARBA" id="ARBA00023157"/>
    </source>
</evidence>
<feature type="domain" description="Integrin beta subunit cytoplasmic" evidence="21">
    <location>
        <begin position="488"/>
        <end position="534"/>
    </location>
</feature>
<dbReference type="InterPro" id="IPR032695">
    <property type="entry name" value="Integrin_dom_sf"/>
</dbReference>
<dbReference type="InterPro" id="IPR015812">
    <property type="entry name" value="Integrin_bsu"/>
</dbReference>
<dbReference type="FunFam" id="1.20.5.100:FF:000002">
    <property type="entry name" value="Integrin beta"/>
    <property type="match status" value="1"/>
</dbReference>
<reference evidence="23" key="1">
    <citation type="submission" date="2022-08" db="UniProtKB">
        <authorList>
            <consortium name="EnsemblMetazoa"/>
        </authorList>
    </citation>
    <scope>IDENTIFICATION</scope>
    <source>
        <strain evidence="23">05x7-T-G4-1.051#20</strain>
    </source>
</reference>
<dbReference type="Pfam" id="PF07965">
    <property type="entry name" value="Integrin_B_tail"/>
    <property type="match status" value="2"/>
</dbReference>
<keyword evidence="7" id="KW-0479">Metal-binding</keyword>
<evidence type="ECO:0000256" key="1">
    <source>
        <dbReference type="ARBA" id="ARBA00004251"/>
    </source>
</evidence>
<keyword evidence="15 19" id="KW-0472">Membrane</keyword>
<feature type="domain" description="Integrin beta subunit VWA" evidence="20">
    <location>
        <begin position="1"/>
        <end position="202"/>
    </location>
</feature>
<feature type="transmembrane region" description="Helical" evidence="19">
    <location>
        <begin position="465"/>
        <end position="487"/>
    </location>
</feature>
<protein>
    <recommendedName>
        <fullName evidence="18">Integrin beta</fullName>
    </recommendedName>
</protein>
<dbReference type="SUPFAM" id="SSF53300">
    <property type="entry name" value="vWA-like"/>
    <property type="match status" value="2"/>
</dbReference>
<keyword evidence="13 19" id="KW-1133">Transmembrane helix</keyword>
<dbReference type="InterPro" id="IPR013111">
    <property type="entry name" value="EGF_extracell"/>
</dbReference>
<dbReference type="Pfam" id="PF00362">
    <property type="entry name" value="Integrin_beta"/>
    <property type="match status" value="2"/>
</dbReference>
<feature type="domain" description="Integrin beta subunit cytoplasmic" evidence="21">
    <location>
        <begin position="1316"/>
        <end position="1362"/>
    </location>
</feature>
<dbReference type="SMART" id="SM01241">
    <property type="entry name" value="Integrin_b_cyt"/>
    <property type="match status" value="2"/>
</dbReference>
<dbReference type="InterPro" id="IPR014836">
    <property type="entry name" value="Integrin_bsu_cyt_dom"/>
</dbReference>
<keyword evidence="16" id="KW-1015">Disulfide bond</keyword>
<dbReference type="Pfam" id="PF08725">
    <property type="entry name" value="Integrin_b_cyt"/>
    <property type="match status" value="2"/>
</dbReference>
<evidence type="ECO:0000256" key="14">
    <source>
        <dbReference type="ARBA" id="ARBA00023037"/>
    </source>
</evidence>
<dbReference type="Gene3D" id="2.60.40.1510">
    <property type="entry name" value="ntegrin, alpha v. Chain A, domain 3"/>
    <property type="match status" value="2"/>
</dbReference>
<keyword evidence="12 18" id="KW-0130">Cell adhesion</keyword>
<evidence type="ECO:0000313" key="23">
    <source>
        <dbReference type="EnsemblMetazoa" id="G31794.1:cds"/>
    </source>
</evidence>
<keyword evidence="24" id="KW-1185">Reference proteome</keyword>
<accession>A0A8W8M579</accession>
<dbReference type="Proteomes" id="UP000005408">
    <property type="component" value="Unassembled WGS sequence"/>
</dbReference>
<evidence type="ECO:0000256" key="3">
    <source>
        <dbReference type="ARBA" id="ARBA00022475"/>
    </source>
</evidence>
<dbReference type="InterPro" id="IPR057243">
    <property type="entry name" value="Integrin_I-EGF_CS"/>
</dbReference>
<evidence type="ECO:0000256" key="6">
    <source>
        <dbReference type="ARBA" id="ARBA00022692"/>
    </source>
</evidence>
<dbReference type="GO" id="GO:0005178">
    <property type="term" value="F:integrin binding"/>
    <property type="evidence" value="ECO:0007669"/>
    <property type="project" value="TreeGrafter"/>
</dbReference>
<feature type="domain" description="Integrin beta subunit tail" evidence="22">
    <location>
        <begin position="1213"/>
        <end position="1292"/>
    </location>
</feature>
<dbReference type="Pfam" id="PF18372">
    <property type="entry name" value="I-EGF_1"/>
    <property type="match status" value="2"/>
</dbReference>
<dbReference type="InterPro" id="IPR036465">
    <property type="entry name" value="vWFA_dom_sf"/>
</dbReference>
<dbReference type="InterPro" id="IPR040622">
    <property type="entry name" value="EGF_integrin_1"/>
</dbReference>
<comment type="subcellular location">
    <subcellularLocation>
        <location evidence="1 18">Cell membrane</location>
        <topology evidence="1 18">Single-pass type I membrane protein</topology>
    </subcellularLocation>
</comment>
<keyword evidence="4" id="KW-0245">EGF-like domain</keyword>
<dbReference type="SUPFAM" id="SSF57196">
    <property type="entry name" value="EGF/Laminin"/>
    <property type="match status" value="3"/>
</dbReference>
<evidence type="ECO:0000256" key="4">
    <source>
        <dbReference type="ARBA" id="ARBA00022536"/>
    </source>
</evidence>
<evidence type="ECO:0000256" key="11">
    <source>
        <dbReference type="ARBA" id="ARBA00022842"/>
    </source>
</evidence>
<dbReference type="SUPFAM" id="SSF103575">
    <property type="entry name" value="Plexin repeat"/>
    <property type="match status" value="1"/>
</dbReference>
<dbReference type="PROSITE" id="PS00243">
    <property type="entry name" value="I_EGF_1"/>
    <property type="match status" value="3"/>
</dbReference>
<dbReference type="SUPFAM" id="SSF69687">
    <property type="entry name" value="Integrin beta tail domain"/>
    <property type="match status" value="2"/>
</dbReference>
<evidence type="ECO:0000256" key="13">
    <source>
        <dbReference type="ARBA" id="ARBA00022989"/>
    </source>
</evidence>
<organism evidence="23 24">
    <name type="scientific">Magallana gigas</name>
    <name type="common">Pacific oyster</name>
    <name type="synonym">Crassostrea gigas</name>
    <dbReference type="NCBI Taxonomy" id="29159"/>
    <lineage>
        <taxon>Eukaryota</taxon>
        <taxon>Metazoa</taxon>
        <taxon>Spiralia</taxon>
        <taxon>Lophotrochozoa</taxon>
        <taxon>Mollusca</taxon>
        <taxon>Bivalvia</taxon>
        <taxon>Autobranchia</taxon>
        <taxon>Pteriomorphia</taxon>
        <taxon>Ostreida</taxon>
        <taxon>Ostreoidea</taxon>
        <taxon>Ostreidae</taxon>
        <taxon>Magallana</taxon>
    </lineage>
</organism>
<dbReference type="GO" id="GO:0007160">
    <property type="term" value="P:cell-matrix adhesion"/>
    <property type="evidence" value="ECO:0007669"/>
    <property type="project" value="TreeGrafter"/>
</dbReference>
<dbReference type="Gene3D" id="4.10.1240.30">
    <property type="match status" value="2"/>
</dbReference>
<comment type="similarity">
    <text evidence="2 18">Belongs to the integrin beta chain family.</text>
</comment>
<dbReference type="Gene3D" id="1.20.5.100">
    <property type="entry name" value="Cytochrome c1, transmembrane anchor, C-terminal"/>
    <property type="match status" value="2"/>
</dbReference>
<dbReference type="InterPro" id="IPR057073">
    <property type="entry name" value="EGF_integrin_2"/>
</dbReference>
<name>A0A8W8M579_MAGGI</name>
<keyword evidence="10" id="KW-0106">Calcium</keyword>
<evidence type="ECO:0000259" key="20">
    <source>
        <dbReference type="SMART" id="SM00187"/>
    </source>
</evidence>
<evidence type="ECO:0000256" key="17">
    <source>
        <dbReference type="ARBA" id="ARBA00023180"/>
    </source>
</evidence>
<keyword evidence="3" id="KW-1003">Cell membrane</keyword>
<keyword evidence="6 18" id="KW-0812">Transmembrane</keyword>
<dbReference type="PROSITE" id="PS52047">
    <property type="entry name" value="I_EGF_2"/>
    <property type="match status" value="2"/>
</dbReference>
<dbReference type="SUPFAM" id="SSF69179">
    <property type="entry name" value="Integrin domains"/>
    <property type="match status" value="2"/>
</dbReference>
<keyword evidence="9" id="KW-0677">Repeat</keyword>
<dbReference type="GO" id="GO:0009986">
    <property type="term" value="C:cell surface"/>
    <property type="evidence" value="ECO:0007669"/>
    <property type="project" value="TreeGrafter"/>
</dbReference>
<proteinExistence type="inferred from homology"/>
<evidence type="ECO:0000256" key="9">
    <source>
        <dbReference type="ARBA" id="ARBA00022737"/>
    </source>
</evidence>
<keyword evidence="11" id="KW-0460">Magnesium</keyword>
<dbReference type="InterPro" id="IPR012896">
    <property type="entry name" value="Integrin_bsu_tail"/>
</dbReference>
<dbReference type="GO" id="GO:0007229">
    <property type="term" value="P:integrin-mediated signaling pathway"/>
    <property type="evidence" value="ECO:0007669"/>
    <property type="project" value="UniProtKB-KW"/>
</dbReference>
<feature type="transmembrane region" description="Helical" evidence="19">
    <location>
        <begin position="563"/>
        <end position="582"/>
    </location>
</feature>
<dbReference type="GO" id="GO:0005925">
    <property type="term" value="C:focal adhesion"/>
    <property type="evidence" value="ECO:0007669"/>
    <property type="project" value="TreeGrafter"/>
</dbReference>
<keyword evidence="17" id="KW-0325">Glycoprotein</keyword>
<feature type="transmembrane region" description="Helical" evidence="19">
    <location>
        <begin position="1293"/>
        <end position="1315"/>
    </location>
</feature>
<dbReference type="Pfam" id="PF07974">
    <property type="entry name" value="EGF_2"/>
    <property type="match status" value="2"/>
</dbReference>
<dbReference type="GO" id="GO:0033627">
    <property type="term" value="P:cell adhesion mediated by integrin"/>
    <property type="evidence" value="ECO:0007669"/>
    <property type="project" value="TreeGrafter"/>
</dbReference>
<evidence type="ECO:0000256" key="15">
    <source>
        <dbReference type="ARBA" id="ARBA00023136"/>
    </source>
</evidence>
<dbReference type="GO" id="GO:0046872">
    <property type="term" value="F:metal ion binding"/>
    <property type="evidence" value="ECO:0007669"/>
    <property type="project" value="UniProtKB-KW"/>
</dbReference>
<dbReference type="InterPro" id="IPR002369">
    <property type="entry name" value="Integrin_bsu_VWA"/>
</dbReference>
<evidence type="ECO:0000256" key="18">
    <source>
        <dbReference type="RuleBase" id="RU000633"/>
    </source>
</evidence>
<evidence type="ECO:0000259" key="22">
    <source>
        <dbReference type="SMART" id="SM01242"/>
    </source>
</evidence>
<dbReference type="Gene3D" id="3.40.50.410">
    <property type="entry name" value="von Willebrand factor, type A domain"/>
    <property type="match status" value="2"/>
</dbReference>
<dbReference type="PANTHER" id="PTHR10082:SF60">
    <property type="entry name" value="INTEGRIN BETA-PS"/>
    <property type="match status" value="1"/>
</dbReference>
<evidence type="ECO:0000256" key="19">
    <source>
        <dbReference type="SAM" id="Phobius"/>
    </source>
</evidence>
<dbReference type="SMART" id="SM01242">
    <property type="entry name" value="Integrin_B_tail"/>
    <property type="match status" value="2"/>
</dbReference>
<evidence type="ECO:0000256" key="2">
    <source>
        <dbReference type="ARBA" id="ARBA00007449"/>
    </source>
</evidence>
<dbReference type="FunFam" id="2.10.25.10:FF:000036">
    <property type="entry name" value="Integrin beta"/>
    <property type="match status" value="2"/>
</dbReference>
<evidence type="ECO:0000313" key="24">
    <source>
        <dbReference type="Proteomes" id="UP000005408"/>
    </source>
</evidence>